<dbReference type="InterPro" id="IPR007349">
    <property type="entry name" value="DUF418"/>
</dbReference>
<reference evidence="3 4" key="1">
    <citation type="submission" date="2020-04" db="EMBL/GenBank/DDBJ databases">
        <authorList>
            <person name="Klaysubun C."/>
            <person name="Duangmal K."/>
            <person name="Lipun K."/>
        </authorList>
    </citation>
    <scope>NUCLEOTIDE SEQUENCE [LARGE SCALE GENOMIC DNA]</scope>
    <source>
        <strain evidence="3 4">DSM 45300</strain>
    </source>
</reference>
<keyword evidence="4" id="KW-1185">Reference proteome</keyword>
<feature type="transmembrane region" description="Helical" evidence="1">
    <location>
        <begin position="12"/>
        <end position="31"/>
    </location>
</feature>
<protein>
    <submittedName>
        <fullName evidence="3">DUF418 domain-containing protein</fullName>
    </submittedName>
</protein>
<keyword evidence="1" id="KW-0812">Transmembrane</keyword>
<keyword evidence="1" id="KW-1133">Transmembrane helix</keyword>
<evidence type="ECO:0000313" key="3">
    <source>
        <dbReference type="EMBL" id="NMH94894.1"/>
    </source>
</evidence>
<dbReference type="AlphaFoldDB" id="A0A848DRJ3"/>
<evidence type="ECO:0000259" key="2">
    <source>
        <dbReference type="Pfam" id="PF04235"/>
    </source>
</evidence>
<organism evidence="3 4">
    <name type="scientific">Pseudonocardia bannensis</name>
    <dbReference type="NCBI Taxonomy" id="630973"/>
    <lineage>
        <taxon>Bacteria</taxon>
        <taxon>Bacillati</taxon>
        <taxon>Actinomycetota</taxon>
        <taxon>Actinomycetes</taxon>
        <taxon>Pseudonocardiales</taxon>
        <taxon>Pseudonocardiaceae</taxon>
        <taxon>Pseudonocardia</taxon>
    </lineage>
</organism>
<evidence type="ECO:0000256" key="1">
    <source>
        <dbReference type="SAM" id="Phobius"/>
    </source>
</evidence>
<dbReference type="Proteomes" id="UP000586918">
    <property type="component" value="Unassembled WGS sequence"/>
</dbReference>
<name>A0A848DRJ3_9PSEU</name>
<dbReference type="Pfam" id="PF04235">
    <property type="entry name" value="DUF418"/>
    <property type="match status" value="1"/>
</dbReference>
<gene>
    <name evidence="3" type="ORF">HF519_25650</name>
</gene>
<comment type="caution">
    <text evidence="3">The sequence shown here is derived from an EMBL/GenBank/DDBJ whole genome shotgun (WGS) entry which is preliminary data.</text>
</comment>
<evidence type="ECO:0000313" key="4">
    <source>
        <dbReference type="Proteomes" id="UP000586918"/>
    </source>
</evidence>
<keyword evidence="1" id="KW-0472">Membrane</keyword>
<accession>A0A848DRJ3</accession>
<feature type="domain" description="DUF418" evidence="2">
    <location>
        <begin position="7"/>
        <end position="46"/>
    </location>
</feature>
<proteinExistence type="predicted"/>
<sequence length="68" mass="7226">MASPSSARSGWVIGLWAGVCGLSMVLASRWLRRFDRGPLEIVMHRACGARLTRSGSAARPAGTGGRTR</sequence>
<dbReference type="EMBL" id="JAAXKZ010000139">
    <property type="protein sequence ID" value="NMH94894.1"/>
    <property type="molecule type" value="Genomic_DNA"/>
</dbReference>